<evidence type="ECO:0000256" key="2">
    <source>
        <dbReference type="ARBA" id="ARBA00013055"/>
    </source>
</evidence>
<keyword evidence="5" id="KW-0067">ATP-binding</keyword>
<keyword evidence="3" id="KW-0488">Methylation</keyword>
<dbReference type="PANTHER" id="PTHR21348:SF2">
    <property type="entry name" value="SULFIREDOXIN-1"/>
    <property type="match status" value="1"/>
</dbReference>
<evidence type="ECO:0000256" key="5">
    <source>
        <dbReference type="ARBA" id="ARBA00022840"/>
    </source>
</evidence>
<dbReference type="CDD" id="cd16395">
    <property type="entry name" value="Srx"/>
    <property type="match status" value="1"/>
</dbReference>
<evidence type="ECO:0000256" key="1">
    <source>
        <dbReference type="ARBA" id="ARBA00009609"/>
    </source>
</evidence>
<proteinExistence type="inferred from homology"/>
<sequence>MSDVLNFFKGPRRWRCEHINNVRGKCGPWRTKARHFLSCLAGLSRPPGKPGHGGPDCDKAKKDKSERTCPGMFIPSGAVATPPLRALTCGGLLRLLLLGGHAATRSWANHRAHCTSRDSDQARQHCTTNMSTGRAYDYSIHSAHIAEVHDVPMNVLIRPLTPVLDEAKVASLMETLKDPAQRDSVPPLDVLWVTGREGGNYYYSFGGCHRYEAHRRLGLPTAKAKLFRSTVRDLQSYLGASTPDLK</sequence>
<dbReference type="InterPro" id="IPR016692">
    <property type="entry name" value="Sulfiredoxin"/>
</dbReference>
<feature type="domain" description="ParB-like N-terminal" evidence="10">
    <location>
        <begin position="149"/>
        <end position="243"/>
    </location>
</feature>
<accession>A0A9D4TBS0</accession>
<dbReference type="Gene3D" id="3.90.1530.10">
    <property type="entry name" value="Conserved hypothetical protein from pyrococcus furiosus pfu- 392566-001, ParB domain"/>
    <property type="match status" value="1"/>
</dbReference>
<evidence type="ECO:0000256" key="8">
    <source>
        <dbReference type="ARBA" id="ARBA00023157"/>
    </source>
</evidence>
<protein>
    <recommendedName>
        <fullName evidence="2">sulfiredoxin</fullName>
        <ecNumber evidence="2">1.8.98.2</ecNumber>
    </recommendedName>
</protein>
<comment type="caution">
    <text evidence="11">The sequence shown here is derived from an EMBL/GenBank/DDBJ whole genome shotgun (WGS) entry which is preliminary data.</text>
</comment>
<dbReference type="FunFam" id="3.90.1530.10:FF:000001">
    <property type="entry name" value="Sulfiredoxin"/>
    <property type="match status" value="1"/>
</dbReference>
<name>A0A9D4TBS0_RHISA</name>
<dbReference type="VEuPathDB" id="VectorBase:RSAN_029516"/>
<evidence type="ECO:0000256" key="9">
    <source>
        <dbReference type="ARBA" id="ARBA00047514"/>
    </source>
</evidence>
<dbReference type="PANTHER" id="PTHR21348">
    <property type="match status" value="1"/>
</dbReference>
<evidence type="ECO:0000256" key="4">
    <source>
        <dbReference type="ARBA" id="ARBA00022741"/>
    </source>
</evidence>
<evidence type="ECO:0000259" key="10">
    <source>
        <dbReference type="SMART" id="SM00470"/>
    </source>
</evidence>
<keyword evidence="8" id="KW-1015">Disulfide bond</keyword>
<dbReference type="GO" id="GO:0034599">
    <property type="term" value="P:cellular response to oxidative stress"/>
    <property type="evidence" value="ECO:0007669"/>
    <property type="project" value="TreeGrafter"/>
</dbReference>
<dbReference type="Pfam" id="PF02195">
    <property type="entry name" value="ParB_N"/>
    <property type="match status" value="1"/>
</dbReference>
<dbReference type="InterPro" id="IPR003115">
    <property type="entry name" value="ParB_N"/>
</dbReference>
<dbReference type="InterPro" id="IPR036086">
    <property type="entry name" value="ParB/Sulfiredoxin_sf"/>
</dbReference>
<comment type="catalytic activity">
    <reaction evidence="9">
        <text>S-hydroxy-S-oxy-L-cysteinyl-[peroxiredoxin] + [protein]-dithiol + ATP = S-hydroxy-L-cysteinyl-[peroxiredoxin] + [protein]-disulfide + ADP + phosphate</text>
        <dbReference type="Rhea" id="RHEA:17545"/>
        <dbReference type="Rhea" id="RHEA-COMP:10593"/>
        <dbReference type="Rhea" id="RHEA-COMP:10594"/>
        <dbReference type="Rhea" id="RHEA-COMP:13681"/>
        <dbReference type="Rhea" id="RHEA-COMP:17976"/>
        <dbReference type="ChEBI" id="CHEBI:29950"/>
        <dbReference type="ChEBI" id="CHEBI:30616"/>
        <dbReference type="ChEBI" id="CHEBI:43474"/>
        <dbReference type="ChEBI" id="CHEBI:50058"/>
        <dbReference type="ChEBI" id="CHEBI:61973"/>
        <dbReference type="ChEBI" id="CHEBI:61974"/>
        <dbReference type="ChEBI" id="CHEBI:456216"/>
        <dbReference type="EC" id="1.8.98.2"/>
    </reaction>
</comment>
<keyword evidence="6" id="KW-0049">Antioxidant</keyword>
<comment type="similarity">
    <text evidence="1">Belongs to the sulfiredoxin family.</text>
</comment>
<dbReference type="GO" id="GO:0032542">
    <property type="term" value="F:sulfiredoxin activity"/>
    <property type="evidence" value="ECO:0007669"/>
    <property type="project" value="UniProtKB-EC"/>
</dbReference>
<dbReference type="GO" id="GO:0005524">
    <property type="term" value="F:ATP binding"/>
    <property type="evidence" value="ECO:0007669"/>
    <property type="project" value="UniProtKB-KW"/>
</dbReference>
<dbReference type="GO" id="GO:0005737">
    <property type="term" value="C:cytoplasm"/>
    <property type="evidence" value="ECO:0007669"/>
    <property type="project" value="TreeGrafter"/>
</dbReference>
<evidence type="ECO:0000313" key="11">
    <source>
        <dbReference type="EMBL" id="KAH7984484.1"/>
    </source>
</evidence>
<evidence type="ECO:0000256" key="6">
    <source>
        <dbReference type="ARBA" id="ARBA00022862"/>
    </source>
</evidence>
<dbReference type="SMART" id="SM00470">
    <property type="entry name" value="ParB"/>
    <property type="match status" value="1"/>
</dbReference>
<gene>
    <name evidence="11" type="ORF">HPB52_021529</name>
</gene>
<keyword evidence="12" id="KW-1185">Reference proteome</keyword>
<dbReference type="EC" id="1.8.98.2" evidence="2"/>
<dbReference type="Proteomes" id="UP000821837">
    <property type="component" value="Chromosome 1"/>
</dbReference>
<keyword evidence="7" id="KW-0560">Oxidoreductase</keyword>
<dbReference type="EMBL" id="JABSTV010001245">
    <property type="protein sequence ID" value="KAH7984484.1"/>
    <property type="molecule type" value="Genomic_DNA"/>
</dbReference>
<evidence type="ECO:0000313" key="12">
    <source>
        <dbReference type="Proteomes" id="UP000821837"/>
    </source>
</evidence>
<reference evidence="11" key="2">
    <citation type="submission" date="2021-09" db="EMBL/GenBank/DDBJ databases">
        <authorList>
            <person name="Jia N."/>
            <person name="Wang J."/>
            <person name="Shi W."/>
            <person name="Du L."/>
            <person name="Sun Y."/>
            <person name="Zhan W."/>
            <person name="Jiang J."/>
            <person name="Wang Q."/>
            <person name="Zhang B."/>
            <person name="Ji P."/>
            <person name="Sakyi L.B."/>
            <person name="Cui X."/>
            <person name="Yuan T."/>
            <person name="Jiang B."/>
            <person name="Yang W."/>
            <person name="Lam T.T.-Y."/>
            <person name="Chang Q."/>
            <person name="Ding S."/>
            <person name="Wang X."/>
            <person name="Zhu J."/>
            <person name="Ruan X."/>
            <person name="Zhao L."/>
            <person name="Wei J."/>
            <person name="Que T."/>
            <person name="Du C."/>
            <person name="Cheng J."/>
            <person name="Dai P."/>
            <person name="Han X."/>
            <person name="Huang E."/>
            <person name="Gao Y."/>
            <person name="Liu J."/>
            <person name="Shao H."/>
            <person name="Ye R."/>
            <person name="Li L."/>
            <person name="Wei W."/>
            <person name="Wang X."/>
            <person name="Wang C."/>
            <person name="Huo Q."/>
            <person name="Li W."/>
            <person name="Guo W."/>
            <person name="Chen H."/>
            <person name="Chen S."/>
            <person name="Zhou L."/>
            <person name="Zhou L."/>
            <person name="Ni X."/>
            <person name="Tian J."/>
            <person name="Zhou Y."/>
            <person name="Sheng Y."/>
            <person name="Liu T."/>
            <person name="Pan Y."/>
            <person name="Xia L."/>
            <person name="Li J."/>
            <person name="Zhao F."/>
            <person name="Cao W."/>
        </authorList>
    </citation>
    <scope>NUCLEOTIDE SEQUENCE</scope>
    <source>
        <strain evidence="11">Rsan-2018</strain>
        <tissue evidence="11">Larvae</tissue>
    </source>
</reference>
<keyword evidence="4" id="KW-0547">Nucleotide-binding</keyword>
<dbReference type="AlphaFoldDB" id="A0A9D4TBS0"/>
<reference evidence="11" key="1">
    <citation type="journal article" date="2020" name="Cell">
        <title>Large-Scale Comparative Analyses of Tick Genomes Elucidate Their Genetic Diversity and Vector Capacities.</title>
        <authorList>
            <consortium name="Tick Genome and Microbiome Consortium (TIGMIC)"/>
            <person name="Jia N."/>
            <person name="Wang J."/>
            <person name="Shi W."/>
            <person name="Du L."/>
            <person name="Sun Y."/>
            <person name="Zhan W."/>
            <person name="Jiang J.F."/>
            <person name="Wang Q."/>
            <person name="Zhang B."/>
            <person name="Ji P."/>
            <person name="Bell-Sakyi L."/>
            <person name="Cui X.M."/>
            <person name="Yuan T.T."/>
            <person name="Jiang B.G."/>
            <person name="Yang W.F."/>
            <person name="Lam T.T."/>
            <person name="Chang Q.C."/>
            <person name="Ding S.J."/>
            <person name="Wang X.J."/>
            <person name="Zhu J.G."/>
            <person name="Ruan X.D."/>
            <person name="Zhao L."/>
            <person name="Wei J.T."/>
            <person name="Ye R.Z."/>
            <person name="Que T.C."/>
            <person name="Du C.H."/>
            <person name="Zhou Y.H."/>
            <person name="Cheng J.X."/>
            <person name="Dai P.F."/>
            <person name="Guo W.B."/>
            <person name="Han X.H."/>
            <person name="Huang E.J."/>
            <person name="Li L.F."/>
            <person name="Wei W."/>
            <person name="Gao Y.C."/>
            <person name="Liu J.Z."/>
            <person name="Shao H.Z."/>
            <person name="Wang X."/>
            <person name="Wang C.C."/>
            <person name="Yang T.C."/>
            <person name="Huo Q.B."/>
            <person name="Li W."/>
            <person name="Chen H.Y."/>
            <person name="Chen S.E."/>
            <person name="Zhou L.G."/>
            <person name="Ni X.B."/>
            <person name="Tian J.H."/>
            <person name="Sheng Y."/>
            <person name="Liu T."/>
            <person name="Pan Y.S."/>
            <person name="Xia L.Y."/>
            <person name="Li J."/>
            <person name="Zhao F."/>
            <person name="Cao W.C."/>
        </authorList>
    </citation>
    <scope>NUCLEOTIDE SEQUENCE</scope>
    <source>
        <strain evidence="11">Rsan-2018</strain>
    </source>
</reference>
<organism evidence="11 12">
    <name type="scientific">Rhipicephalus sanguineus</name>
    <name type="common">Brown dog tick</name>
    <name type="synonym">Ixodes sanguineus</name>
    <dbReference type="NCBI Taxonomy" id="34632"/>
    <lineage>
        <taxon>Eukaryota</taxon>
        <taxon>Metazoa</taxon>
        <taxon>Ecdysozoa</taxon>
        <taxon>Arthropoda</taxon>
        <taxon>Chelicerata</taxon>
        <taxon>Arachnida</taxon>
        <taxon>Acari</taxon>
        <taxon>Parasitiformes</taxon>
        <taxon>Ixodida</taxon>
        <taxon>Ixodoidea</taxon>
        <taxon>Ixodidae</taxon>
        <taxon>Rhipicephalinae</taxon>
        <taxon>Rhipicephalus</taxon>
        <taxon>Rhipicephalus</taxon>
    </lineage>
</organism>
<evidence type="ECO:0000256" key="3">
    <source>
        <dbReference type="ARBA" id="ARBA00022481"/>
    </source>
</evidence>
<evidence type="ECO:0000256" key="7">
    <source>
        <dbReference type="ARBA" id="ARBA00023002"/>
    </source>
</evidence>
<dbReference type="SUPFAM" id="SSF110849">
    <property type="entry name" value="ParB/Sulfiredoxin"/>
    <property type="match status" value="1"/>
</dbReference>